<name>A0A9J6DLG7_RHIMP</name>
<protein>
    <submittedName>
        <fullName evidence="1">Uncharacterized protein</fullName>
    </submittedName>
</protein>
<dbReference type="EMBL" id="JABSTU010000008">
    <property type="protein sequence ID" value="KAH8022790.1"/>
    <property type="molecule type" value="Genomic_DNA"/>
</dbReference>
<gene>
    <name evidence="1" type="ORF">HPB51_005155</name>
</gene>
<dbReference type="AlphaFoldDB" id="A0A9J6DLG7"/>
<dbReference type="Proteomes" id="UP000821866">
    <property type="component" value="Chromosome 6"/>
</dbReference>
<reference evidence="1" key="1">
    <citation type="journal article" date="2020" name="Cell">
        <title>Large-Scale Comparative Analyses of Tick Genomes Elucidate Their Genetic Diversity and Vector Capacities.</title>
        <authorList>
            <consortium name="Tick Genome and Microbiome Consortium (TIGMIC)"/>
            <person name="Jia N."/>
            <person name="Wang J."/>
            <person name="Shi W."/>
            <person name="Du L."/>
            <person name="Sun Y."/>
            <person name="Zhan W."/>
            <person name="Jiang J.F."/>
            <person name="Wang Q."/>
            <person name="Zhang B."/>
            <person name="Ji P."/>
            <person name="Bell-Sakyi L."/>
            <person name="Cui X.M."/>
            <person name="Yuan T.T."/>
            <person name="Jiang B.G."/>
            <person name="Yang W.F."/>
            <person name="Lam T.T."/>
            <person name="Chang Q.C."/>
            <person name="Ding S.J."/>
            <person name="Wang X.J."/>
            <person name="Zhu J.G."/>
            <person name="Ruan X.D."/>
            <person name="Zhao L."/>
            <person name="Wei J.T."/>
            <person name="Ye R.Z."/>
            <person name="Que T.C."/>
            <person name="Du C.H."/>
            <person name="Zhou Y.H."/>
            <person name="Cheng J.X."/>
            <person name="Dai P.F."/>
            <person name="Guo W.B."/>
            <person name="Han X.H."/>
            <person name="Huang E.J."/>
            <person name="Li L.F."/>
            <person name="Wei W."/>
            <person name="Gao Y.C."/>
            <person name="Liu J.Z."/>
            <person name="Shao H.Z."/>
            <person name="Wang X."/>
            <person name="Wang C.C."/>
            <person name="Yang T.C."/>
            <person name="Huo Q.B."/>
            <person name="Li W."/>
            <person name="Chen H.Y."/>
            <person name="Chen S.E."/>
            <person name="Zhou L.G."/>
            <person name="Ni X.B."/>
            <person name="Tian J.H."/>
            <person name="Sheng Y."/>
            <person name="Liu T."/>
            <person name="Pan Y.S."/>
            <person name="Xia L.Y."/>
            <person name="Li J."/>
            <person name="Zhao F."/>
            <person name="Cao W.C."/>
        </authorList>
    </citation>
    <scope>NUCLEOTIDE SEQUENCE</scope>
    <source>
        <strain evidence="1">Rmic-2018</strain>
    </source>
</reference>
<evidence type="ECO:0000313" key="1">
    <source>
        <dbReference type="EMBL" id="KAH8022790.1"/>
    </source>
</evidence>
<proteinExistence type="predicted"/>
<comment type="caution">
    <text evidence="1">The sequence shown here is derived from an EMBL/GenBank/DDBJ whole genome shotgun (WGS) entry which is preliminary data.</text>
</comment>
<reference evidence="1" key="2">
    <citation type="submission" date="2021-09" db="EMBL/GenBank/DDBJ databases">
        <authorList>
            <person name="Jia N."/>
            <person name="Wang J."/>
            <person name="Shi W."/>
            <person name="Du L."/>
            <person name="Sun Y."/>
            <person name="Zhan W."/>
            <person name="Jiang J."/>
            <person name="Wang Q."/>
            <person name="Zhang B."/>
            <person name="Ji P."/>
            <person name="Sakyi L.B."/>
            <person name="Cui X."/>
            <person name="Yuan T."/>
            <person name="Jiang B."/>
            <person name="Yang W."/>
            <person name="Lam T.T.-Y."/>
            <person name="Chang Q."/>
            <person name="Ding S."/>
            <person name="Wang X."/>
            <person name="Zhu J."/>
            <person name="Ruan X."/>
            <person name="Zhao L."/>
            <person name="Wei J."/>
            <person name="Que T."/>
            <person name="Du C."/>
            <person name="Cheng J."/>
            <person name="Dai P."/>
            <person name="Han X."/>
            <person name="Huang E."/>
            <person name="Gao Y."/>
            <person name="Liu J."/>
            <person name="Shao H."/>
            <person name="Ye R."/>
            <person name="Li L."/>
            <person name="Wei W."/>
            <person name="Wang X."/>
            <person name="Wang C."/>
            <person name="Huo Q."/>
            <person name="Li W."/>
            <person name="Guo W."/>
            <person name="Chen H."/>
            <person name="Chen S."/>
            <person name="Zhou L."/>
            <person name="Zhou L."/>
            <person name="Ni X."/>
            <person name="Tian J."/>
            <person name="Zhou Y."/>
            <person name="Sheng Y."/>
            <person name="Liu T."/>
            <person name="Pan Y."/>
            <person name="Xia L."/>
            <person name="Li J."/>
            <person name="Zhao F."/>
            <person name="Cao W."/>
        </authorList>
    </citation>
    <scope>NUCLEOTIDE SEQUENCE</scope>
    <source>
        <strain evidence="1">Rmic-2018</strain>
        <tissue evidence="1">Larvae</tissue>
    </source>
</reference>
<evidence type="ECO:0000313" key="2">
    <source>
        <dbReference type="Proteomes" id="UP000821866"/>
    </source>
</evidence>
<sequence length="279" mass="31689">MMGTSEHFVVFFNKTSNEYLQNKQLDIHVRLWNNSEVTTRHVTSAFMDYSTADDLFKSLTEALVSFPMSKMDGLNVNWSLFHKFQQCMKKKKKDFQVQCLDIGSCGLHTVQNAYKAGMHATGRPVDTYLFSLVSLFLDAPASWIENVPVLETALATWEHLKQAMSGRRLLVPKCRAYENVSAFLNDELELAKLNFSLNVGMVVQPFLAGFQTDSLKTFLLAKERRSVLRSLLSRHPFPNTTLCTCFDKVPEYVNFIQRYSTLLDSVLDSLLGLLGSRGC</sequence>
<organism evidence="1 2">
    <name type="scientific">Rhipicephalus microplus</name>
    <name type="common">Cattle tick</name>
    <name type="synonym">Boophilus microplus</name>
    <dbReference type="NCBI Taxonomy" id="6941"/>
    <lineage>
        <taxon>Eukaryota</taxon>
        <taxon>Metazoa</taxon>
        <taxon>Ecdysozoa</taxon>
        <taxon>Arthropoda</taxon>
        <taxon>Chelicerata</taxon>
        <taxon>Arachnida</taxon>
        <taxon>Acari</taxon>
        <taxon>Parasitiformes</taxon>
        <taxon>Ixodida</taxon>
        <taxon>Ixodoidea</taxon>
        <taxon>Ixodidae</taxon>
        <taxon>Rhipicephalinae</taxon>
        <taxon>Rhipicephalus</taxon>
        <taxon>Boophilus</taxon>
    </lineage>
</organism>
<keyword evidence="2" id="KW-1185">Reference proteome</keyword>
<accession>A0A9J6DLG7</accession>
<dbReference type="VEuPathDB" id="VectorBase:LOC119161427"/>